<gene>
    <name evidence="2" type="primary">epsD_1</name>
    <name evidence="2" type="ORF">MFFC18_04300</name>
</gene>
<dbReference type="GO" id="GO:0016757">
    <property type="term" value="F:glycosyltransferase activity"/>
    <property type="evidence" value="ECO:0007669"/>
    <property type="project" value="UniProtKB-KW"/>
</dbReference>
<reference evidence="2 3" key="1">
    <citation type="submission" date="2019-08" db="EMBL/GenBank/DDBJ databases">
        <title>Deep-cultivation of Planctomycetes and their phenomic and genomic characterization uncovers novel biology.</title>
        <authorList>
            <person name="Wiegand S."/>
            <person name="Jogler M."/>
            <person name="Boedeker C."/>
            <person name="Pinto D."/>
            <person name="Vollmers J."/>
            <person name="Rivas-Marin E."/>
            <person name="Kohn T."/>
            <person name="Peeters S.H."/>
            <person name="Heuer A."/>
            <person name="Rast P."/>
            <person name="Oberbeckmann S."/>
            <person name="Bunk B."/>
            <person name="Jeske O."/>
            <person name="Meyerdierks A."/>
            <person name="Storesund J.E."/>
            <person name="Kallscheuer N."/>
            <person name="Luecker S."/>
            <person name="Lage O.M."/>
            <person name="Pohl T."/>
            <person name="Merkel B.J."/>
            <person name="Hornburger P."/>
            <person name="Mueller R.-W."/>
            <person name="Bruemmer F."/>
            <person name="Labrenz M."/>
            <person name="Spormann A.M."/>
            <person name="Op den Camp H."/>
            <person name="Overmann J."/>
            <person name="Amann R."/>
            <person name="Jetten M.S.M."/>
            <person name="Mascher T."/>
            <person name="Medema M.H."/>
            <person name="Devos D.P."/>
            <person name="Kaster A.-K."/>
            <person name="Ovreas L."/>
            <person name="Rohde M."/>
            <person name="Galperin M.Y."/>
            <person name="Jogler C."/>
        </authorList>
    </citation>
    <scope>NUCLEOTIDE SEQUENCE [LARGE SCALE GENOMIC DNA]</scope>
    <source>
        <strain evidence="2 3">FC18</strain>
    </source>
</reference>
<dbReference type="PANTHER" id="PTHR12526">
    <property type="entry name" value="GLYCOSYLTRANSFERASE"/>
    <property type="match status" value="1"/>
</dbReference>
<dbReference type="Pfam" id="PF00534">
    <property type="entry name" value="Glycos_transf_1"/>
    <property type="match status" value="1"/>
</dbReference>
<protein>
    <submittedName>
        <fullName evidence="2">Glycosyltransferase EpsD</fullName>
        <ecNumber evidence="2">2.4.-.-</ecNumber>
    </submittedName>
</protein>
<dbReference type="STRING" id="980251.GCA_001642875_02386"/>
<evidence type="ECO:0000259" key="1">
    <source>
        <dbReference type="Pfam" id="PF00534"/>
    </source>
</evidence>
<dbReference type="EC" id="2.4.-.-" evidence="2"/>
<keyword evidence="3" id="KW-1185">Reference proteome</keyword>
<evidence type="ECO:0000313" key="3">
    <source>
        <dbReference type="Proteomes" id="UP000322214"/>
    </source>
</evidence>
<evidence type="ECO:0000313" key="2">
    <source>
        <dbReference type="EMBL" id="QEG20581.1"/>
    </source>
</evidence>
<dbReference type="InterPro" id="IPR001296">
    <property type="entry name" value="Glyco_trans_1"/>
</dbReference>
<dbReference type="Proteomes" id="UP000322214">
    <property type="component" value="Chromosome"/>
</dbReference>
<dbReference type="EMBL" id="CP042912">
    <property type="protein sequence ID" value="QEG20581.1"/>
    <property type="molecule type" value="Genomic_DNA"/>
</dbReference>
<dbReference type="AlphaFoldDB" id="A0A5B9PBU2"/>
<name>A0A5B9PBU2_9BACT</name>
<feature type="domain" description="Glycosyl transferase family 1" evidence="1">
    <location>
        <begin position="197"/>
        <end position="347"/>
    </location>
</feature>
<dbReference type="OrthoDB" id="9795746at2"/>
<dbReference type="RefSeq" id="WP_075084808.1">
    <property type="nucleotide sequence ID" value="NZ_CP042912.1"/>
</dbReference>
<keyword evidence="2" id="KW-0328">Glycosyltransferase</keyword>
<sequence length="370" mass="41331">MSQQRLLFVIDSLDRFGATRQLELLTGAIGDDFDVHVAVLGPAQNSPMFSVSNTEFHFLGTSLNQAISVRTLTRSGLRLRKLIRRLQPNIVHAWCQPAERVMLAASFDVDSVRKFVTELYVRPSTNMTFEAIDRRLGSPVLQYVVPHEEIKKSLVSHQYREDRISIVASSIGPSSPDRESARRKLVQLGGFGEHVHIAGAVAPLVPRSRLKDLIWATDLLTCIRDDVHFFIFGNGSQRTRLEKFASQTEAGHHVHFIDAEVDAQTLIPGLDFFWQSHLNEPLPSAMHHAMQSGVPVISVYGPGTSETIEHQETGFATNFGARDEFARWTKYLLEQTESGRQLADQGRASVDGKFAVSEMADGYRAIYSNS</sequence>
<keyword evidence="2" id="KW-0808">Transferase</keyword>
<dbReference type="KEGG" id="mff:MFFC18_04300"/>
<dbReference type="SUPFAM" id="SSF53756">
    <property type="entry name" value="UDP-Glycosyltransferase/glycogen phosphorylase"/>
    <property type="match status" value="1"/>
</dbReference>
<dbReference type="Gene3D" id="3.40.50.2000">
    <property type="entry name" value="Glycogen Phosphorylase B"/>
    <property type="match status" value="2"/>
</dbReference>
<proteinExistence type="predicted"/>
<organism evidence="2 3">
    <name type="scientific">Mariniblastus fucicola</name>
    <dbReference type="NCBI Taxonomy" id="980251"/>
    <lineage>
        <taxon>Bacteria</taxon>
        <taxon>Pseudomonadati</taxon>
        <taxon>Planctomycetota</taxon>
        <taxon>Planctomycetia</taxon>
        <taxon>Pirellulales</taxon>
        <taxon>Pirellulaceae</taxon>
        <taxon>Mariniblastus</taxon>
    </lineage>
</organism>
<accession>A0A5B9PBU2</accession>